<dbReference type="Proteomes" id="UP000198856">
    <property type="component" value="Unassembled WGS sequence"/>
</dbReference>
<keyword evidence="2" id="KW-1185">Reference proteome</keyword>
<dbReference type="RefSeq" id="WP_092699163.1">
    <property type="nucleotide sequence ID" value="NZ_FNFC01000002.1"/>
</dbReference>
<evidence type="ECO:0000313" key="2">
    <source>
        <dbReference type="Proteomes" id="UP000198856"/>
    </source>
</evidence>
<accession>A0A1G8SVA5</accession>
<dbReference type="EMBL" id="FNFC01000002">
    <property type="protein sequence ID" value="SDJ33166.1"/>
    <property type="molecule type" value="Genomic_DNA"/>
</dbReference>
<protein>
    <submittedName>
        <fullName evidence="1">Uncharacterized protein</fullName>
    </submittedName>
</protein>
<proteinExistence type="predicted"/>
<dbReference type="STRING" id="890420.SAMN05216226_102164"/>
<sequence length="311" mass="34234">MTRTHRRLAFIIAALTVVSSVAVLAVAGSSVVTLDDDTGLSDQSTIEQFDEEGLVQVNHVSPKMTFTVAEQSSDVGVDGIQYTDFDTIYLKLSHEESIERTVRIHIPEGYWHPHPDEIDAIDSDLTMSMEPTGDGASAVEVHFEGRESGVFQIKKQASLVFHAREYTQSWLSNQTGIDLPSLAPESDGWEYVPMTELSREEPTFGIRPDGDSLTLQYDAANSSDPNGKEWRPLPSCDSLTGGDAPVCSFEQEADSETVVYVMTQVENPPDVRFKAEGGFLAQLRASLDEAIFDIPKEAVESARDWVDDLLS</sequence>
<name>A0A1G8SVA5_9EURY</name>
<evidence type="ECO:0000313" key="1">
    <source>
        <dbReference type="EMBL" id="SDJ33166.1"/>
    </source>
</evidence>
<dbReference type="AlphaFoldDB" id="A0A1G8SVA5"/>
<dbReference type="OrthoDB" id="205399at2157"/>
<reference evidence="1 2" key="1">
    <citation type="submission" date="2016-10" db="EMBL/GenBank/DDBJ databases">
        <authorList>
            <person name="de Groot N.N."/>
        </authorList>
    </citation>
    <scope>NUCLEOTIDE SEQUENCE [LARGE SCALE GENOMIC DNA]</scope>
    <source>
        <strain evidence="1 2">IBRC-M10015</strain>
    </source>
</reference>
<organism evidence="1 2">
    <name type="scientific">Halovenus aranensis</name>
    <dbReference type="NCBI Taxonomy" id="890420"/>
    <lineage>
        <taxon>Archaea</taxon>
        <taxon>Methanobacteriati</taxon>
        <taxon>Methanobacteriota</taxon>
        <taxon>Stenosarchaea group</taxon>
        <taxon>Halobacteria</taxon>
        <taxon>Halobacteriales</taxon>
        <taxon>Haloarculaceae</taxon>
        <taxon>Halovenus</taxon>
    </lineage>
</organism>
<gene>
    <name evidence="1" type="ORF">SAMN05216226_102164</name>
</gene>